<sequence>MKRLLRSENGRRFTYVTDQSKKSLLRFILQISFQCPSLLFRTMQSYQVHLLVVTLLLSIVELALSDILRTEAHEEERMPNWLAGVQTRSSSGHEQAVQKIGGIMEKHLGEGNFKDADFYKKFLEAVTTDSSFISRFKKHSWPFQGKHARRINFDALVKLFGIDRARQVFFSAVDEWSNQQQLDDGNQLMSL</sequence>
<dbReference type="Proteomes" id="UP000054928">
    <property type="component" value="Unassembled WGS sequence"/>
</dbReference>
<proteinExistence type="predicted"/>
<name>A0A0P1A5M3_PLAHL</name>
<protein>
    <submittedName>
        <fullName evidence="1">Uncharacterized protein</fullName>
    </submittedName>
</protein>
<organism evidence="1 2">
    <name type="scientific">Plasmopara halstedii</name>
    <name type="common">Downy mildew of sunflower</name>
    <dbReference type="NCBI Taxonomy" id="4781"/>
    <lineage>
        <taxon>Eukaryota</taxon>
        <taxon>Sar</taxon>
        <taxon>Stramenopiles</taxon>
        <taxon>Oomycota</taxon>
        <taxon>Peronosporomycetes</taxon>
        <taxon>Peronosporales</taxon>
        <taxon>Peronosporaceae</taxon>
        <taxon>Plasmopara</taxon>
    </lineage>
</organism>
<keyword evidence="2" id="KW-1185">Reference proteome</keyword>
<evidence type="ECO:0000313" key="1">
    <source>
        <dbReference type="EMBL" id="CEG35662.1"/>
    </source>
</evidence>
<dbReference type="GeneID" id="36406585"/>
<dbReference type="RefSeq" id="XP_024572031.1">
    <property type="nucleotide sequence ID" value="XM_024726669.1"/>
</dbReference>
<evidence type="ECO:0000313" key="2">
    <source>
        <dbReference type="Proteomes" id="UP000054928"/>
    </source>
</evidence>
<accession>A0A0P1A5M3</accession>
<reference evidence="2" key="1">
    <citation type="submission" date="2014-09" db="EMBL/GenBank/DDBJ databases">
        <authorList>
            <person name="Sharma Rahul"/>
            <person name="Thines Marco"/>
        </authorList>
    </citation>
    <scope>NUCLEOTIDE SEQUENCE [LARGE SCALE GENOMIC DNA]</scope>
</reference>
<dbReference type="AlphaFoldDB" id="A0A0P1A5M3"/>
<dbReference type="EMBL" id="CCYD01000053">
    <property type="protein sequence ID" value="CEG35662.1"/>
    <property type="molecule type" value="Genomic_DNA"/>
</dbReference>